<evidence type="ECO:0008006" key="4">
    <source>
        <dbReference type="Google" id="ProtNLM"/>
    </source>
</evidence>
<dbReference type="Proteomes" id="UP001434883">
    <property type="component" value="Unassembled WGS sequence"/>
</dbReference>
<organism evidence="2 3">
    <name type="scientific">Xenoophorus captivus</name>
    <dbReference type="NCBI Taxonomy" id="1517983"/>
    <lineage>
        <taxon>Eukaryota</taxon>
        <taxon>Metazoa</taxon>
        <taxon>Chordata</taxon>
        <taxon>Craniata</taxon>
        <taxon>Vertebrata</taxon>
        <taxon>Euteleostomi</taxon>
        <taxon>Actinopterygii</taxon>
        <taxon>Neopterygii</taxon>
        <taxon>Teleostei</taxon>
        <taxon>Neoteleostei</taxon>
        <taxon>Acanthomorphata</taxon>
        <taxon>Ovalentaria</taxon>
        <taxon>Atherinomorphae</taxon>
        <taxon>Cyprinodontiformes</taxon>
        <taxon>Goodeidae</taxon>
        <taxon>Xenoophorus</taxon>
    </lineage>
</organism>
<reference evidence="2 3" key="1">
    <citation type="submission" date="2021-06" db="EMBL/GenBank/DDBJ databases">
        <authorList>
            <person name="Palmer J.M."/>
        </authorList>
    </citation>
    <scope>NUCLEOTIDE SEQUENCE [LARGE SCALE GENOMIC DNA]</scope>
    <source>
        <strain evidence="2 3">XC_2019</strain>
        <tissue evidence="2">Muscle</tissue>
    </source>
</reference>
<keyword evidence="1" id="KW-0732">Signal</keyword>
<evidence type="ECO:0000313" key="2">
    <source>
        <dbReference type="EMBL" id="MEQ2218806.1"/>
    </source>
</evidence>
<comment type="caution">
    <text evidence="2">The sequence shown here is derived from an EMBL/GenBank/DDBJ whole genome shotgun (WGS) entry which is preliminary data.</text>
</comment>
<sequence>MMEGFLEGPFTELLVLLLSSSWTSTCSCSKEGGREGADIVSGSQILDEGNTARIWVVALVVVQGERGTMWAGTVAVVPGGWPDDDVSAVVRARASILAEVELGRLNLQHRG</sequence>
<accession>A0ABV0SEE2</accession>
<name>A0ABV0SEE2_9TELE</name>
<gene>
    <name evidence="2" type="ORF">XENOCAPTIV_008409</name>
</gene>
<feature type="chain" id="PRO_5045689936" description="Secreted protein" evidence="1">
    <location>
        <begin position="29"/>
        <end position="111"/>
    </location>
</feature>
<protein>
    <recommendedName>
        <fullName evidence="4">Secreted protein</fullName>
    </recommendedName>
</protein>
<keyword evidence="3" id="KW-1185">Reference proteome</keyword>
<feature type="signal peptide" evidence="1">
    <location>
        <begin position="1"/>
        <end position="28"/>
    </location>
</feature>
<dbReference type="EMBL" id="JAHRIN010077605">
    <property type="protein sequence ID" value="MEQ2218806.1"/>
    <property type="molecule type" value="Genomic_DNA"/>
</dbReference>
<evidence type="ECO:0000313" key="3">
    <source>
        <dbReference type="Proteomes" id="UP001434883"/>
    </source>
</evidence>
<evidence type="ECO:0000256" key="1">
    <source>
        <dbReference type="SAM" id="SignalP"/>
    </source>
</evidence>
<proteinExistence type="predicted"/>